<dbReference type="EMBL" id="CM029054">
    <property type="protein sequence ID" value="KAG2540425.1"/>
    <property type="molecule type" value="Genomic_DNA"/>
</dbReference>
<evidence type="ECO:0000313" key="1">
    <source>
        <dbReference type="EMBL" id="KAG2540425.1"/>
    </source>
</evidence>
<dbReference type="AlphaFoldDB" id="A0A8T0MTR5"/>
<proteinExistence type="predicted"/>
<organism evidence="1 2">
    <name type="scientific">Panicum virgatum</name>
    <name type="common">Blackwell switchgrass</name>
    <dbReference type="NCBI Taxonomy" id="38727"/>
    <lineage>
        <taxon>Eukaryota</taxon>
        <taxon>Viridiplantae</taxon>
        <taxon>Streptophyta</taxon>
        <taxon>Embryophyta</taxon>
        <taxon>Tracheophyta</taxon>
        <taxon>Spermatophyta</taxon>
        <taxon>Magnoliopsida</taxon>
        <taxon>Liliopsida</taxon>
        <taxon>Poales</taxon>
        <taxon>Poaceae</taxon>
        <taxon>PACMAD clade</taxon>
        <taxon>Panicoideae</taxon>
        <taxon>Panicodae</taxon>
        <taxon>Paniceae</taxon>
        <taxon>Panicinae</taxon>
        <taxon>Panicum</taxon>
        <taxon>Panicum sect. Hiantes</taxon>
    </lineage>
</organism>
<gene>
    <name evidence="1" type="ORF">PVAP13_9NG552528</name>
</gene>
<comment type="caution">
    <text evidence="1">The sequence shown here is derived from an EMBL/GenBank/DDBJ whole genome shotgun (WGS) entry which is preliminary data.</text>
</comment>
<protein>
    <submittedName>
        <fullName evidence="1">Uncharacterized protein</fullName>
    </submittedName>
</protein>
<name>A0A8T0MTR5_PANVG</name>
<reference evidence="1" key="1">
    <citation type="submission" date="2020-05" db="EMBL/GenBank/DDBJ databases">
        <title>WGS assembly of Panicum virgatum.</title>
        <authorList>
            <person name="Lovell J.T."/>
            <person name="Jenkins J."/>
            <person name="Shu S."/>
            <person name="Juenger T.E."/>
            <person name="Schmutz J."/>
        </authorList>
    </citation>
    <scope>NUCLEOTIDE SEQUENCE</scope>
    <source>
        <strain evidence="1">AP13</strain>
    </source>
</reference>
<keyword evidence="2" id="KW-1185">Reference proteome</keyword>
<dbReference type="Proteomes" id="UP000823388">
    <property type="component" value="Chromosome 9N"/>
</dbReference>
<accession>A0A8T0MTR5</accession>
<evidence type="ECO:0000313" key="2">
    <source>
        <dbReference type="Proteomes" id="UP000823388"/>
    </source>
</evidence>
<sequence>MLIGKSVVLPSHVRTNVVASLYISLMRIMYLVRTLCFSKAHHMTFLGTLSYDFSRSIKTMCKSFCSLYLSINCRIKKIASMVDLPGMNPNWFWITLVTLLRRCSITLSQSFIVWLVSLIPRLLVQL</sequence>